<dbReference type="GO" id="GO:0005829">
    <property type="term" value="C:cytosol"/>
    <property type="evidence" value="ECO:0007669"/>
    <property type="project" value="TreeGrafter"/>
</dbReference>
<feature type="domain" description="Hydantoinase A/oxoprolinase" evidence="1">
    <location>
        <begin position="181"/>
        <end position="471"/>
    </location>
</feature>
<dbReference type="PANTHER" id="PTHR11365:SF23">
    <property type="entry name" value="HYPOTHETICAL 5-OXOPROLINASE (EUROFUNG)-RELATED"/>
    <property type="match status" value="1"/>
</dbReference>
<dbReference type="InterPro" id="IPR008040">
    <property type="entry name" value="Hydant_A_N"/>
</dbReference>
<organism evidence="4 5">
    <name type="scientific">Mycolicibacterium phlei DSM 43239 = CCUG 21000</name>
    <dbReference type="NCBI Taxonomy" id="1226750"/>
    <lineage>
        <taxon>Bacteria</taxon>
        <taxon>Bacillati</taxon>
        <taxon>Actinomycetota</taxon>
        <taxon>Actinomycetes</taxon>
        <taxon>Mycobacteriales</taxon>
        <taxon>Mycobacteriaceae</taxon>
        <taxon>Mycolicibacterium</taxon>
    </lineage>
</organism>
<protein>
    <recommendedName>
        <fullName evidence="6">Hydantoinase</fullName>
    </recommendedName>
</protein>
<evidence type="ECO:0000313" key="5">
    <source>
        <dbReference type="Proteomes" id="UP000325690"/>
    </source>
</evidence>
<keyword evidence="5" id="KW-1185">Reference proteome</keyword>
<dbReference type="EMBL" id="ANBP01000001">
    <property type="protein sequence ID" value="KAB7760031.1"/>
    <property type="molecule type" value="Genomic_DNA"/>
</dbReference>
<reference evidence="4 5" key="1">
    <citation type="submission" date="2012-10" db="EMBL/GenBank/DDBJ databases">
        <title>The draft sequence of the Mycobacterium pheli genome.</title>
        <authorList>
            <person name="Pettersson B.M.F."/>
            <person name="Das S."/>
            <person name="Dasgupta S."/>
            <person name="Bhattacharya A."/>
            <person name="Kirsebom L.A."/>
        </authorList>
    </citation>
    <scope>NUCLEOTIDE SEQUENCE [LARGE SCALE GENOMIC DNA]</scope>
    <source>
        <strain evidence="4 5">CCUG 21000</strain>
    </source>
</reference>
<accession>A0A5N5VDJ9</accession>
<dbReference type="PANTHER" id="PTHR11365">
    <property type="entry name" value="5-OXOPROLINASE RELATED"/>
    <property type="match status" value="1"/>
</dbReference>
<dbReference type="Pfam" id="PF19278">
    <property type="entry name" value="Hydant_A_C"/>
    <property type="match status" value="1"/>
</dbReference>
<gene>
    <name evidence="4" type="ORF">MPHL21000_01225</name>
</gene>
<name>A0A5N5VDJ9_MYCPH</name>
<dbReference type="Pfam" id="PF05378">
    <property type="entry name" value="Hydant_A_N"/>
    <property type="match status" value="1"/>
</dbReference>
<evidence type="ECO:0000259" key="3">
    <source>
        <dbReference type="Pfam" id="PF19278"/>
    </source>
</evidence>
<dbReference type="InterPro" id="IPR045079">
    <property type="entry name" value="Oxoprolinase-like"/>
</dbReference>
<dbReference type="InterPro" id="IPR049517">
    <property type="entry name" value="ACX-like_C"/>
</dbReference>
<feature type="domain" description="Hydantoinase/oxoprolinase N-terminal" evidence="2">
    <location>
        <begin position="6"/>
        <end position="159"/>
    </location>
</feature>
<evidence type="ECO:0000259" key="2">
    <source>
        <dbReference type="Pfam" id="PF05378"/>
    </source>
</evidence>
<evidence type="ECO:0000313" key="4">
    <source>
        <dbReference type="EMBL" id="KAB7760031.1"/>
    </source>
</evidence>
<evidence type="ECO:0008006" key="6">
    <source>
        <dbReference type="Google" id="ProtNLM"/>
    </source>
</evidence>
<comment type="caution">
    <text evidence="4">The sequence shown here is derived from an EMBL/GenBank/DDBJ whole genome shotgun (WGS) entry which is preliminary data.</text>
</comment>
<dbReference type="Proteomes" id="UP000325690">
    <property type="component" value="Unassembled WGS sequence"/>
</dbReference>
<dbReference type="GO" id="GO:0006749">
    <property type="term" value="P:glutathione metabolic process"/>
    <property type="evidence" value="ECO:0007669"/>
    <property type="project" value="TreeGrafter"/>
</dbReference>
<proteinExistence type="predicted"/>
<dbReference type="AlphaFoldDB" id="A0A5N5VDJ9"/>
<feature type="domain" description="Acetophenone carboxylase-like C-terminal" evidence="3">
    <location>
        <begin position="503"/>
        <end position="648"/>
    </location>
</feature>
<dbReference type="InterPro" id="IPR002821">
    <property type="entry name" value="Hydantoinase_A"/>
</dbReference>
<dbReference type="Pfam" id="PF01968">
    <property type="entry name" value="Hydantoinase_A"/>
    <property type="match status" value="1"/>
</dbReference>
<dbReference type="GO" id="GO:0017168">
    <property type="term" value="F:5-oxoprolinase (ATP-hydrolyzing) activity"/>
    <property type="evidence" value="ECO:0007669"/>
    <property type="project" value="TreeGrafter"/>
</dbReference>
<sequence length="664" mass="69824">MAEEDGSNTTAVKTLSTSSPADGILTALSKGEVDLSAVTTLVFGSTIAINALVENKAAPVGTISNVGFRDVLELRRIWREHLFGSFWQRPAAMVPRRLRREVACRINVAGEETQPLDTEGLLAQARFLVDNGVQSIAISFLHSHLNDVHERQARDLLAAEFPDLCVAISSEESPEIGEYERMSTTVVAAALKPLLAQELSTLEDALRRQGMRGDIHVMKSNGGVMSIAAAQRKPHELVQSGPAGGVAAARRWGAALDLPNLITLDVGGTTADVSLIRAGKATMARRMELEWDVPVRVSLVDIHSVGAGGGSIAWVDAAGRPRLGPGSAGSRPGPACLGRGGTQTTVTDAALLAGWLNGGNFAGGEIPLDASLSSEAVRSGGLSPALGAATDGEAGAAVLALAANAIAEKIRALTVKHGEDPRDYALFVYGGAGGLFGADVADSLGVGRVVLPPNSSVLSAWGGLLADEEHDYARTVLCAIGDVDFAHLDTLARGMLDQARVDFGSDEFEADFLFDLRYEGQSHELTVPGGVPVTAETLRAAADEFTRLHQHHYGHIRPEDRVEIAALRLHAHRPLLADESRLLAAPAGDGTGELRPAAARRVYRHPRQVADWPVVSRDAMRPGHTVAGPAVVEDATSTLVVPAGWGVEVGKLGEINVIKQGSTS</sequence>
<evidence type="ECO:0000259" key="1">
    <source>
        <dbReference type="Pfam" id="PF01968"/>
    </source>
</evidence>